<protein>
    <recommendedName>
        <fullName evidence="3">Probable oxidoreductase</fullName>
    </recommendedName>
</protein>
<evidence type="ECO:0000256" key="2">
    <source>
        <dbReference type="ARBA" id="ARBA00023002"/>
    </source>
</evidence>
<gene>
    <name evidence="4" type="ORF">BEK98_26045</name>
</gene>
<organism evidence="4 5">
    <name type="scientific">Streptomyces diastatochromogenes</name>
    <dbReference type="NCBI Taxonomy" id="42236"/>
    <lineage>
        <taxon>Bacteria</taxon>
        <taxon>Bacillati</taxon>
        <taxon>Actinomycetota</taxon>
        <taxon>Actinomycetes</taxon>
        <taxon>Kitasatosporales</taxon>
        <taxon>Streptomycetaceae</taxon>
        <taxon>Streptomyces</taxon>
    </lineage>
</organism>
<dbReference type="EMBL" id="MCGQ01000023">
    <property type="protein sequence ID" value="OXY92260.1"/>
    <property type="molecule type" value="Genomic_DNA"/>
</dbReference>
<evidence type="ECO:0000313" key="5">
    <source>
        <dbReference type="Proteomes" id="UP000215483"/>
    </source>
</evidence>
<dbReference type="PRINTS" id="PR00081">
    <property type="entry name" value="GDHRDH"/>
</dbReference>
<dbReference type="Pfam" id="PF00106">
    <property type="entry name" value="adh_short"/>
    <property type="match status" value="1"/>
</dbReference>
<proteinExistence type="inferred from homology"/>
<dbReference type="RefSeq" id="WP_094219202.1">
    <property type="nucleotide sequence ID" value="NZ_MCGQ01000023.1"/>
</dbReference>
<dbReference type="GO" id="GO:0016491">
    <property type="term" value="F:oxidoreductase activity"/>
    <property type="evidence" value="ECO:0007669"/>
    <property type="project" value="UniProtKB-KW"/>
</dbReference>
<comment type="similarity">
    <text evidence="1">Belongs to the short-chain dehydrogenases/reductases (SDR) family.</text>
</comment>
<evidence type="ECO:0000256" key="3">
    <source>
        <dbReference type="ARBA" id="ARBA00071493"/>
    </source>
</evidence>
<dbReference type="InterPro" id="IPR002347">
    <property type="entry name" value="SDR_fam"/>
</dbReference>
<comment type="caution">
    <text evidence="4">The sequence shown here is derived from an EMBL/GenBank/DDBJ whole genome shotgun (WGS) entry which is preliminary data.</text>
</comment>
<keyword evidence="2" id="KW-0560">Oxidoreductase</keyword>
<evidence type="ECO:0000313" key="4">
    <source>
        <dbReference type="EMBL" id="OXY92260.1"/>
    </source>
</evidence>
<dbReference type="SUPFAM" id="SSF51735">
    <property type="entry name" value="NAD(P)-binding Rossmann-fold domains"/>
    <property type="match status" value="1"/>
</dbReference>
<dbReference type="InterPro" id="IPR036291">
    <property type="entry name" value="NAD(P)-bd_dom_sf"/>
</dbReference>
<reference evidence="4 5" key="1">
    <citation type="submission" date="2016-07" db="EMBL/GenBank/DDBJ databases">
        <title>Draft genome of Streptomyces diastatochromogenes.</title>
        <authorList>
            <person name="Podduturi R."/>
            <person name="Lukassen M.B."/>
            <person name="Clausen N."/>
            <person name="Nielsen J.L."/>
            <person name="Jorgensen N.O."/>
        </authorList>
    </citation>
    <scope>NUCLEOTIDE SEQUENCE [LARGE SCALE GENOMIC DNA]</scope>
    <source>
        <strain evidence="4 5">DSM 40608</strain>
    </source>
</reference>
<dbReference type="Proteomes" id="UP000215483">
    <property type="component" value="Unassembled WGS sequence"/>
</dbReference>
<dbReference type="PANTHER" id="PTHR24320:SF148">
    <property type="entry name" value="NAD(P)-BINDING ROSSMANN-FOLD SUPERFAMILY PROTEIN"/>
    <property type="match status" value="1"/>
</dbReference>
<name>A0A233S993_STRDA</name>
<dbReference type="OrthoDB" id="4577644at2"/>
<dbReference type="PANTHER" id="PTHR24320">
    <property type="entry name" value="RETINOL DEHYDROGENASE"/>
    <property type="match status" value="1"/>
</dbReference>
<keyword evidence="5" id="KW-1185">Reference proteome</keyword>
<dbReference type="FunFam" id="3.40.50.720:FF:000594">
    <property type="entry name" value="Short-chain oxidoreductase"/>
    <property type="match status" value="1"/>
</dbReference>
<evidence type="ECO:0000256" key="1">
    <source>
        <dbReference type="ARBA" id="ARBA00006484"/>
    </source>
</evidence>
<dbReference type="AlphaFoldDB" id="A0A233S993"/>
<sequence length="325" mass="33733">MSVPETPSPFGANTTAAEVIDGVDLHGRRAVVTGASSGIGVETARALAAAGADVTLAVRNTTAGARMAADIEAELPPGSGKLTVTQLDLADRSTVAAFVAGWTGPLHILVCNAGVMALPELTRTPDGREMQFAVNHLGHFALAVGLRPALAEANGARVVSVSSIGHLFSPVVFDDLDYRFRPYDPWTSYGQSKTANILFAVGAAERWADDGITANALMPGNVGDTSLARHMDPDQLAGFIETTGLALPPAKNVEQGAATSVLLAASPRVEGLTGRYFEDCAQAEPVSQRAGAIAGVAPYALDPENAARLWAVSEELVRWTPTLPA</sequence>
<dbReference type="Gene3D" id="3.40.50.720">
    <property type="entry name" value="NAD(P)-binding Rossmann-like Domain"/>
    <property type="match status" value="1"/>
</dbReference>
<accession>A0A233S993</accession>